<gene>
    <name evidence="2" type="ORF">Taro_013982</name>
</gene>
<protein>
    <recommendedName>
        <fullName evidence="4">DUF4283 domain-containing protein</fullName>
    </recommendedName>
</protein>
<evidence type="ECO:0000313" key="2">
    <source>
        <dbReference type="EMBL" id="MQL81529.1"/>
    </source>
</evidence>
<sequence length="539" mass="58375">MFVHGRIFRFSKRTMEFSPNKDSPVVPVWLHMPGLPANFFSEPMIRSIAGSISPVLQIDQNTSRMIRADAAVVCVQLDVSKKLPDRVWVGVGGGGSWQPIVYPAPPLFCTSCSRLGHSTKNCRQNASEKTDNMAQSAQEDNTQPSVKATTWRPFRTINEGTQPSVKATTLHPVGRAGTTAVSALVPSAAAAPAREPSAVVAPTREVPARDQPSATAAPAREAPSRDQPSATAAHACDHATSPSVELPSVPTFQGNSNSLGESPVVCGNASKFSDPWKEALPSWSPVGDFGAQIIPSQEDFPPSEISASCHDHGTPGMLGPLMGLPNQAVLDDVESHIQVSKESVAVQQHTGDLPEASDLHKFSEMIVLDSTPVQTGQHVQVIEATVDTPLTFAQVVRQPPKSPIVPDKWNQGECSNTRSSGSSSGRRKNISRPSRKGGVRISLPIVRDRSPSPVRKLEEINASDLSLQDNIKDWRTKISSVSELARAENIFMPGFKFDSEVSGMDSEEDYMDCCSRRPGLRPRAVLRRTHSWDRTSMEF</sequence>
<accession>A0A843UNV2</accession>
<dbReference type="InterPro" id="IPR040256">
    <property type="entry name" value="At4g02000-like"/>
</dbReference>
<dbReference type="Proteomes" id="UP000652761">
    <property type="component" value="Unassembled WGS sequence"/>
</dbReference>
<evidence type="ECO:0000313" key="3">
    <source>
        <dbReference type="Proteomes" id="UP000652761"/>
    </source>
</evidence>
<dbReference type="AlphaFoldDB" id="A0A843UNV2"/>
<evidence type="ECO:0000256" key="1">
    <source>
        <dbReference type="SAM" id="MobiDB-lite"/>
    </source>
</evidence>
<feature type="region of interest" description="Disordered" evidence="1">
    <location>
        <begin position="123"/>
        <end position="146"/>
    </location>
</feature>
<feature type="compositionally biased region" description="Low complexity" evidence="1">
    <location>
        <begin position="189"/>
        <end position="202"/>
    </location>
</feature>
<dbReference type="PANTHER" id="PTHR31286">
    <property type="entry name" value="GLYCINE-RICH CELL WALL STRUCTURAL PROTEIN 1.8-LIKE"/>
    <property type="match status" value="1"/>
</dbReference>
<feature type="compositionally biased region" description="Low complexity" evidence="1">
    <location>
        <begin position="415"/>
        <end position="424"/>
    </location>
</feature>
<organism evidence="2 3">
    <name type="scientific">Colocasia esculenta</name>
    <name type="common">Wild taro</name>
    <name type="synonym">Arum esculentum</name>
    <dbReference type="NCBI Taxonomy" id="4460"/>
    <lineage>
        <taxon>Eukaryota</taxon>
        <taxon>Viridiplantae</taxon>
        <taxon>Streptophyta</taxon>
        <taxon>Embryophyta</taxon>
        <taxon>Tracheophyta</taxon>
        <taxon>Spermatophyta</taxon>
        <taxon>Magnoliopsida</taxon>
        <taxon>Liliopsida</taxon>
        <taxon>Araceae</taxon>
        <taxon>Aroideae</taxon>
        <taxon>Colocasieae</taxon>
        <taxon>Colocasia</taxon>
    </lineage>
</organism>
<name>A0A843UNV2_COLES</name>
<reference evidence="2" key="1">
    <citation type="submission" date="2017-07" db="EMBL/GenBank/DDBJ databases">
        <title>Taro Niue Genome Assembly and Annotation.</title>
        <authorList>
            <person name="Atibalentja N."/>
            <person name="Keating K."/>
            <person name="Fields C.J."/>
        </authorList>
    </citation>
    <scope>NUCLEOTIDE SEQUENCE</scope>
    <source>
        <strain evidence="2">Niue_2</strain>
        <tissue evidence="2">Leaf</tissue>
    </source>
</reference>
<dbReference type="PANTHER" id="PTHR31286:SF180">
    <property type="entry name" value="OS10G0362600 PROTEIN"/>
    <property type="match status" value="1"/>
</dbReference>
<feature type="compositionally biased region" description="Polar residues" evidence="1">
    <location>
        <begin position="132"/>
        <end position="146"/>
    </location>
</feature>
<evidence type="ECO:0008006" key="4">
    <source>
        <dbReference type="Google" id="ProtNLM"/>
    </source>
</evidence>
<feature type="non-terminal residue" evidence="2">
    <location>
        <position position="539"/>
    </location>
</feature>
<keyword evidence="3" id="KW-1185">Reference proteome</keyword>
<proteinExistence type="predicted"/>
<comment type="caution">
    <text evidence="2">The sequence shown here is derived from an EMBL/GenBank/DDBJ whole genome shotgun (WGS) entry which is preliminary data.</text>
</comment>
<feature type="region of interest" description="Disordered" evidence="1">
    <location>
        <begin position="398"/>
        <end position="441"/>
    </location>
</feature>
<feature type="compositionally biased region" description="Basic residues" evidence="1">
    <location>
        <begin position="425"/>
        <end position="438"/>
    </location>
</feature>
<dbReference type="EMBL" id="NMUH01000572">
    <property type="protein sequence ID" value="MQL81529.1"/>
    <property type="molecule type" value="Genomic_DNA"/>
</dbReference>
<feature type="region of interest" description="Disordered" evidence="1">
    <location>
        <begin position="189"/>
        <end position="255"/>
    </location>
</feature>